<organism evidence="1 2">
    <name type="scientific">Daphnia galeata</name>
    <dbReference type="NCBI Taxonomy" id="27404"/>
    <lineage>
        <taxon>Eukaryota</taxon>
        <taxon>Metazoa</taxon>
        <taxon>Ecdysozoa</taxon>
        <taxon>Arthropoda</taxon>
        <taxon>Crustacea</taxon>
        <taxon>Branchiopoda</taxon>
        <taxon>Diplostraca</taxon>
        <taxon>Cladocera</taxon>
        <taxon>Anomopoda</taxon>
        <taxon>Daphniidae</taxon>
        <taxon>Daphnia</taxon>
    </lineage>
</organism>
<keyword evidence="2" id="KW-1185">Reference proteome</keyword>
<gene>
    <name evidence="1" type="ORF">DGAL_LOCUS17544</name>
</gene>
<reference evidence="1" key="1">
    <citation type="submission" date="2021-11" db="EMBL/GenBank/DDBJ databases">
        <authorList>
            <person name="Schell T."/>
        </authorList>
    </citation>
    <scope>NUCLEOTIDE SEQUENCE</scope>
    <source>
        <strain evidence="1">M5</strain>
    </source>
</reference>
<evidence type="ECO:0000313" key="2">
    <source>
        <dbReference type="Proteomes" id="UP000789390"/>
    </source>
</evidence>
<dbReference type="EMBL" id="CAKKLH010000343">
    <property type="protein sequence ID" value="CAH0113644.1"/>
    <property type="molecule type" value="Genomic_DNA"/>
</dbReference>
<dbReference type="AlphaFoldDB" id="A0A8J2WCX4"/>
<dbReference type="Proteomes" id="UP000789390">
    <property type="component" value="Unassembled WGS sequence"/>
</dbReference>
<comment type="caution">
    <text evidence="1">The sequence shown here is derived from an EMBL/GenBank/DDBJ whole genome shotgun (WGS) entry which is preliminary data.</text>
</comment>
<sequence>MAINDDMKPFFKTHWHTSWTAHRGVANPTHPTQLITCNNKKIPVSQRKTKGNCIQSIGNENEARKHIIRIDNSSSFDVAAYLMGKTSGPHPAWGVHYLAVPYDEQLKEEEEEEEERQAGVKK</sequence>
<name>A0A8J2WCX4_9CRUS</name>
<proteinExistence type="predicted"/>
<evidence type="ECO:0000313" key="1">
    <source>
        <dbReference type="EMBL" id="CAH0113644.1"/>
    </source>
</evidence>
<accession>A0A8J2WCX4</accession>
<protein>
    <submittedName>
        <fullName evidence="1">Uncharacterized protein</fullName>
    </submittedName>
</protein>